<gene>
    <name evidence="1" type="ORF">C5S46_04215</name>
</gene>
<accession>A0AC61SAS6</accession>
<name>A0AC61SAS6_9EURY</name>
<organism evidence="1 2">
    <name type="scientific">Candidatus Methanomarinus sp</name>
    <dbReference type="NCBI Taxonomy" id="3386244"/>
    <lineage>
        <taxon>Archaea</taxon>
        <taxon>Methanobacteriati</taxon>
        <taxon>Methanobacteriota</taxon>
        <taxon>Stenosarchaea group</taxon>
        <taxon>Methanomicrobia</taxon>
        <taxon>Methanosarcinales</taxon>
        <taxon>ANME-2 cluster</taxon>
        <taxon>Candidatus Methanocomedenaceae</taxon>
        <taxon>Candidatus Methanomarinus</taxon>
    </lineage>
</organism>
<dbReference type="EMBL" id="QYBA01000135">
    <property type="protein sequence ID" value="TKY91750.1"/>
    <property type="molecule type" value="Genomic_DNA"/>
</dbReference>
<proteinExistence type="predicted"/>
<reference evidence="1" key="1">
    <citation type="submission" date="2018-09" db="EMBL/GenBank/DDBJ databases">
        <title>A genomic encyclopedia of anaerobic methanotrophic archaea.</title>
        <authorList>
            <person name="Skennerton C.T."/>
            <person name="Chadwick G.L."/>
            <person name="Laso-Perez R."/>
            <person name="Leu A.O."/>
            <person name="Speth D.R."/>
            <person name="Yu H."/>
            <person name="Morgan-Lang C."/>
            <person name="Hatzenpichler R."/>
            <person name="Goudeau D."/>
            <person name="Malmstrom R."/>
            <person name="Woyke T."/>
            <person name="Hallam S."/>
            <person name="Tyson G.W."/>
            <person name="Wegener G."/>
            <person name="Boetius A."/>
            <person name="Orphan V.J."/>
        </authorList>
    </citation>
    <scope>NUCLEOTIDE SEQUENCE</scope>
    <source>
        <strain evidence="1">CONS3730D10UFb2</strain>
    </source>
</reference>
<protein>
    <submittedName>
        <fullName evidence="1">Uncharacterized protein</fullName>
    </submittedName>
</protein>
<comment type="caution">
    <text evidence="1">The sequence shown here is derived from an EMBL/GenBank/DDBJ whole genome shotgun (WGS) entry which is preliminary data.</text>
</comment>
<sequence length="95" mass="11107">MLERLFQFVKIFIHLIADRYFFHKYSIDENWVCDVLFRLALCLKISVFMGLSKCFYIAPKGDVIVCDQDVILKAGERMGCSYGGQWGMILPVFER</sequence>
<dbReference type="Proteomes" id="UP000315423">
    <property type="component" value="Unassembled WGS sequence"/>
</dbReference>
<evidence type="ECO:0000313" key="2">
    <source>
        <dbReference type="Proteomes" id="UP000315423"/>
    </source>
</evidence>
<evidence type="ECO:0000313" key="1">
    <source>
        <dbReference type="EMBL" id="TKY91750.1"/>
    </source>
</evidence>